<comment type="caution">
    <text evidence="2">The sequence shown here is derived from an EMBL/GenBank/DDBJ whole genome shotgun (WGS) entry which is preliminary data.</text>
</comment>
<keyword evidence="1" id="KW-0472">Membrane</keyword>
<keyword evidence="3" id="KW-1185">Reference proteome</keyword>
<sequence length="509" mass="55104">MDKEYADLLVKEVLRQKSKSGYIVHLGPLIVNFDSVYCNIDIIFQWEIFLQQATMKKAVLVQPVVLLVLSPLSLSWSLPVSLELSGCVALNKSVAVKQQSAAMDPVECAAVCANYTLALIAPTPADASYISTTASVSAVPMLFYCACIKKMPNTAVNSTSCTLTCPNSAAPNSLCGGFDYARNLIAWSVYNLSDFTTVIGVEPLVSSSLLESIDPDLYPTDTSASSVTTSLVAIISTAISPMSQPLSTINQPVAVNAPESSTSTTASPSSASQPSWRALVIVCSLIIGSVFIVSLFTVLIHRRNLRARKIISSEAAEFDVYLNPSKQFYVENNSKSKIHHHNTTIAATVAMNDDFVEDHTRPSISLQRINSATATVHHHHSSPQIFTLIADIVQHHRPQSQTPYLEDVPEIPHSSVKIGQYIGAIQEEESSDKSISGRILSPISSSLSRIDIIRSKSVGSSSLSYRNDSLVGRGYQNSNTHASSLYMETIVQNDRIEFSSSNGGHSEDD</sequence>
<proteinExistence type="predicted"/>
<name>A0AAD5XGY7_9FUNG</name>
<reference evidence="2" key="1">
    <citation type="submission" date="2020-05" db="EMBL/GenBank/DDBJ databases">
        <title>Phylogenomic resolution of chytrid fungi.</title>
        <authorList>
            <person name="Stajich J.E."/>
            <person name="Amses K."/>
            <person name="Simmons R."/>
            <person name="Seto K."/>
            <person name="Myers J."/>
            <person name="Bonds A."/>
            <person name="Quandt C.A."/>
            <person name="Barry K."/>
            <person name="Liu P."/>
            <person name="Grigoriev I."/>
            <person name="Longcore J.E."/>
            <person name="James T.Y."/>
        </authorList>
    </citation>
    <scope>NUCLEOTIDE SEQUENCE</scope>
    <source>
        <strain evidence="2">JEL0513</strain>
    </source>
</reference>
<feature type="transmembrane region" description="Helical" evidence="1">
    <location>
        <begin position="276"/>
        <end position="300"/>
    </location>
</feature>
<keyword evidence="1" id="KW-1133">Transmembrane helix</keyword>
<accession>A0AAD5XGY7</accession>
<protein>
    <recommendedName>
        <fullName evidence="4">WSC domain-containing protein</fullName>
    </recommendedName>
</protein>
<dbReference type="Proteomes" id="UP001211907">
    <property type="component" value="Unassembled WGS sequence"/>
</dbReference>
<dbReference type="EMBL" id="JADGJH010001087">
    <property type="protein sequence ID" value="KAJ3119189.1"/>
    <property type="molecule type" value="Genomic_DNA"/>
</dbReference>
<evidence type="ECO:0008006" key="4">
    <source>
        <dbReference type="Google" id="ProtNLM"/>
    </source>
</evidence>
<gene>
    <name evidence="2" type="ORF">HK100_000430</name>
</gene>
<evidence type="ECO:0000256" key="1">
    <source>
        <dbReference type="SAM" id="Phobius"/>
    </source>
</evidence>
<keyword evidence="1" id="KW-0812">Transmembrane</keyword>
<evidence type="ECO:0000313" key="2">
    <source>
        <dbReference type="EMBL" id="KAJ3119189.1"/>
    </source>
</evidence>
<organism evidence="2 3">
    <name type="scientific">Physocladia obscura</name>
    <dbReference type="NCBI Taxonomy" id="109957"/>
    <lineage>
        <taxon>Eukaryota</taxon>
        <taxon>Fungi</taxon>
        <taxon>Fungi incertae sedis</taxon>
        <taxon>Chytridiomycota</taxon>
        <taxon>Chytridiomycota incertae sedis</taxon>
        <taxon>Chytridiomycetes</taxon>
        <taxon>Chytridiales</taxon>
        <taxon>Chytriomycetaceae</taxon>
        <taxon>Physocladia</taxon>
    </lineage>
</organism>
<evidence type="ECO:0000313" key="3">
    <source>
        <dbReference type="Proteomes" id="UP001211907"/>
    </source>
</evidence>
<dbReference type="AlphaFoldDB" id="A0AAD5XGY7"/>